<feature type="compositionally biased region" description="Polar residues" evidence="1">
    <location>
        <begin position="503"/>
        <end position="529"/>
    </location>
</feature>
<dbReference type="OrthoDB" id="666185at2759"/>
<protein>
    <recommendedName>
        <fullName evidence="4">Protein KAKU4</fullName>
    </recommendedName>
</protein>
<feature type="region of interest" description="Disordered" evidence="1">
    <location>
        <begin position="457"/>
        <end position="562"/>
    </location>
</feature>
<dbReference type="Gramene" id="PRQ27397">
    <property type="protein sequence ID" value="PRQ27397"/>
    <property type="gene ID" value="RchiOBHm_Chr6g0304881"/>
</dbReference>
<dbReference type="STRING" id="74649.A0A2P6PZN0"/>
<feature type="region of interest" description="Disordered" evidence="1">
    <location>
        <begin position="314"/>
        <end position="345"/>
    </location>
</feature>
<gene>
    <name evidence="2" type="ORF">RchiOBHm_Chr6g0304881</name>
</gene>
<accession>A0A2P6PZN0</accession>
<name>A0A2P6PZN0_ROSCH</name>
<comment type="caution">
    <text evidence="2">The sequence shown here is derived from an EMBL/GenBank/DDBJ whole genome shotgun (WGS) entry which is preliminary data.</text>
</comment>
<dbReference type="GO" id="GO:0071763">
    <property type="term" value="P:nuclear membrane organization"/>
    <property type="evidence" value="ECO:0007669"/>
    <property type="project" value="TreeGrafter"/>
</dbReference>
<dbReference type="AlphaFoldDB" id="A0A2P6PZN0"/>
<feature type="compositionally biased region" description="Basic residues" evidence="1">
    <location>
        <begin position="546"/>
        <end position="562"/>
    </location>
</feature>
<evidence type="ECO:0000313" key="2">
    <source>
        <dbReference type="EMBL" id="PRQ27397.1"/>
    </source>
</evidence>
<feature type="compositionally biased region" description="Basic and acidic residues" evidence="1">
    <location>
        <begin position="534"/>
        <end position="545"/>
    </location>
</feature>
<feature type="compositionally biased region" description="Basic and acidic residues" evidence="1">
    <location>
        <begin position="318"/>
        <end position="331"/>
    </location>
</feature>
<evidence type="ECO:0000313" key="3">
    <source>
        <dbReference type="Proteomes" id="UP000238479"/>
    </source>
</evidence>
<dbReference type="PANTHER" id="PTHR33416:SF17">
    <property type="entry name" value="PROTEIN KAKU4"/>
    <property type="match status" value="1"/>
</dbReference>
<feature type="compositionally biased region" description="Low complexity" evidence="1">
    <location>
        <begin position="72"/>
        <end position="84"/>
    </location>
</feature>
<dbReference type="PANTHER" id="PTHR33416">
    <property type="entry name" value="NUCLEAR PORE COMPLEX PROTEIN NUP1"/>
    <property type="match status" value="1"/>
</dbReference>
<feature type="compositionally biased region" description="Acidic residues" evidence="1">
    <location>
        <begin position="85"/>
        <end position="102"/>
    </location>
</feature>
<sequence>MASVSRSRRALEAGSGGKIVRTRRPARTRTPYERPTFTVNPPPENPNWLARFIYSPTRSIVSGAGKVLSSVFRSDSSSSSSSELGSDDEEGDDDYVSSQEDDALNKRNGTSETVFRQGETKHAIEQLLRQETFSRDECDKLIKIIKSRIVGCTTTEDAENSRPNIDTTDLSATAVSEAKKWVMEKRLGSASKSKSDHGTILFPQGAEDDGGSPVDVAKLYMRALPPWASPSNQHGELRSTSPLGLQLFNEETPYSIGGTSVKSKLKRDSPATGSWNIQEEIRRVRTKATEEMLRSLPSSTIDWSAYSLENRSTLKSLPDGKQEADLGDKLKNPRTAAGLTMDPSLGITTTHSSDVTEKTQDVLQKGALTSGTEQPRAIVGETIQYSKVHDQTFSTTAKEVTVHTTNGFPSSAPSLSTQLGREETTLVNGEINQVSSSHEKIVTNLLVEETYELEKETTIDLSKNNENDIDGTNGPDSMPLNEASVKVPDVNENDNDGTKENDSAPSGSQNSSSMPDELSQELTQPQPKLNDTAVAKEDSVVEKPKKATRLTRYNRRGRPRGK</sequence>
<reference evidence="2 3" key="1">
    <citation type="journal article" date="2018" name="Nat. Genet.">
        <title>The Rosa genome provides new insights in the design of modern roses.</title>
        <authorList>
            <person name="Bendahmane M."/>
        </authorList>
    </citation>
    <scope>NUCLEOTIDE SEQUENCE [LARGE SCALE GENOMIC DNA]</scope>
    <source>
        <strain evidence="3">cv. Old Blush</strain>
    </source>
</reference>
<proteinExistence type="predicted"/>
<evidence type="ECO:0000256" key="1">
    <source>
        <dbReference type="SAM" id="MobiDB-lite"/>
    </source>
</evidence>
<dbReference type="Proteomes" id="UP000238479">
    <property type="component" value="Chromosome 6"/>
</dbReference>
<dbReference type="EMBL" id="PDCK01000044">
    <property type="protein sequence ID" value="PRQ27397.1"/>
    <property type="molecule type" value="Genomic_DNA"/>
</dbReference>
<feature type="region of interest" description="Disordered" evidence="1">
    <location>
        <begin position="1"/>
        <end position="47"/>
    </location>
</feature>
<keyword evidence="3" id="KW-1185">Reference proteome</keyword>
<dbReference type="GO" id="GO:0005635">
    <property type="term" value="C:nuclear envelope"/>
    <property type="evidence" value="ECO:0007669"/>
    <property type="project" value="TreeGrafter"/>
</dbReference>
<organism evidence="2 3">
    <name type="scientific">Rosa chinensis</name>
    <name type="common">China rose</name>
    <dbReference type="NCBI Taxonomy" id="74649"/>
    <lineage>
        <taxon>Eukaryota</taxon>
        <taxon>Viridiplantae</taxon>
        <taxon>Streptophyta</taxon>
        <taxon>Embryophyta</taxon>
        <taxon>Tracheophyta</taxon>
        <taxon>Spermatophyta</taxon>
        <taxon>Magnoliopsida</taxon>
        <taxon>eudicotyledons</taxon>
        <taxon>Gunneridae</taxon>
        <taxon>Pentapetalae</taxon>
        <taxon>rosids</taxon>
        <taxon>fabids</taxon>
        <taxon>Rosales</taxon>
        <taxon>Rosaceae</taxon>
        <taxon>Rosoideae</taxon>
        <taxon>Rosoideae incertae sedis</taxon>
        <taxon>Rosa</taxon>
    </lineage>
</organism>
<evidence type="ECO:0008006" key="4">
    <source>
        <dbReference type="Google" id="ProtNLM"/>
    </source>
</evidence>
<feature type="region of interest" description="Disordered" evidence="1">
    <location>
        <begin position="72"/>
        <end position="117"/>
    </location>
</feature>
<feature type="compositionally biased region" description="Basic and acidic residues" evidence="1">
    <location>
        <begin position="457"/>
        <end position="466"/>
    </location>
</feature>
<dbReference type="OMA" id="EHIELRT"/>